<evidence type="ECO:0008006" key="5">
    <source>
        <dbReference type="Google" id="ProtNLM"/>
    </source>
</evidence>
<accession>A0A180G5K1</accession>
<dbReference type="EnsemblFungi" id="PTTG_29250-t43_1">
    <property type="protein sequence ID" value="PTTG_29250-t43_1-p1"/>
    <property type="gene ID" value="PTTG_29250"/>
</dbReference>
<evidence type="ECO:0000256" key="1">
    <source>
        <dbReference type="SAM" id="SignalP"/>
    </source>
</evidence>
<reference evidence="2" key="2">
    <citation type="submission" date="2016-05" db="EMBL/GenBank/DDBJ databases">
        <title>Comparative analysis highlights variable genome content of wheat rusts and divergence of the mating loci.</title>
        <authorList>
            <person name="Cuomo C.A."/>
            <person name="Bakkeren G."/>
            <person name="Szabo L."/>
            <person name="Khalil H."/>
            <person name="Joly D."/>
            <person name="Goldberg J."/>
            <person name="Young S."/>
            <person name="Zeng Q."/>
            <person name="Fellers J."/>
        </authorList>
    </citation>
    <scope>NUCLEOTIDE SEQUENCE [LARGE SCALE GENOMIC DNA]</scope>
    <source>
        <strain evidence="2">1-1 BBBD Race 1</strain>
    </source>
</reference>
<reference evidence="3 4" key="3">
    <citation type="journal article" date="2017" name="G3 (Bethesda)">
        <title>Comparative analysis highlights variable genome content of wheat rusts and divergence of the mating loci.</title>
        <authorList>
            <person name="Cuomo C.A."/>
            <person name="Bakkeren G."/>
            <person name="Khalil H.B."/>
            <person name="Panwar V."/>
            <person name="Joly D."/>
            <person name="Linning R."/>
            <person name="Sakthikumar S."/>
            <person name="Song X."/>
            <person name="Adiconis X."/>
            <person name="Fan L."/>
            <person name="Goldberg J.M."/>
            <person name="Levin J.Z."/>
            <person name="Young S."/>
            <person name="Zeng Q."/>
            <person name="Anikster Y."/>
            <person name="Bruce M."/>
            <person name="Wang M."/>
            <person name="Yin C."/>
            <person name="McCallum B."/>
            <person name="Szabo L.J."/>
            <person name="Hulbert S."/>
            <person name="Chen X."/>
            <person name="Fellers J.P."/>
        </authorList>
    </citation>
    <scope>NUCLEOTIDE SEQUENCE</scope>
    <source>
        <strain evidence="4">Isolate 1-1 / race 1 (BBBD)</strain>
        <strain evidence="3">isolate 1-1 / race 1 (BBBD)</strain>
    </source>
</reference>
<evidence type="ECO:0000313" key="4">
    <source>
        <dbReference type="Proteomes" id="UP000005240"/>
    </source>
</evidence>
<dbReference type="PROSITE" id="PS51257">
    <property type="entry name" value="PROKAR_LIPOPROTEIN"/>
    <property type="match status" value="1"/>
</dbReference>
<evidence type="ECO:0000313" key="3">
    <source>
        <dbReference type="EnsemblFungi" id="PTTG_29250-t43_1-p1"/>
    </source>
</evidence>
<dbReference type="AlphaFoldDB" id="A0A180G5K1"/>
<feature type="chain" id="PRO_5008109615" description="Secreted protein" evidence="1">
    <location>
        <begin position="35"/>
        <end position="108"/>
    </location>
</feature>
<dbReference type="EMBL" id="ADAS02000258">
    <property type="protein sequence ID" value="OAV87880.1"/>
    <property type="molecule type" value="Genomic_DNA"/>
</dbReference>
<keyword evidence="1" id="KW-0732">Signal</keyword>
<dbReference type="VEuPathDB" id="FungiDB:PTTG_29250"/>
<keyword evidence="4" id="KW-1185">Reference proteome</keyword>
<reference evidence="3" key="4">
    <citation type="submission" date="2025-05" db="UniProtKB">
        <authorList>
            <consortium name="EnsemblFungi"/>
        </authorList>
    </citation>
    <scope>IDENTIFICATION</scope>
    <source>
        <strain evidence="3">isolate 1-1 / race 1 (BBBD)</strain>
    </source>
</reference>
<sequence>MVQMKAGGLFYGIKIWHFSAFLLFILLGACPALCEDSILPQDQGRVITESPKRSANNSNFGLSLKRRSPLPQAGGCANGKERVKGKCVNKCKQNQKRNKAGNCVKKNK</sequence>
<protein>
    <recommendedName>
        <fullName evidence="5">Secreted protein</fullName>
    </recommendedName>
</protein>
<reference evidence="2" key="1">
    <citation type="submission" date="2009-11" db="EMBL/GenBank/DDBJ databases">
        <authorList>
            <consortium name="The Broad Institute Genome Sequencing Platform"/>
            <person name="Ward D."/>
            <person name="Feldgarden M."/>
            <person name="Earl A."/>
            <person name="Young S.K."/>
            <person name="Zeng Q."/>
            <person name="Koehrsen M."/>
            <person name="Alvarado L."/>
            <person name="Berlin A."/>
            <person name="Bochicchio J."/>
            <person name="Borenstein D."/>
            <person name="Chapman S.B."/>
            <person name="Chen Z."/>
            <person name="Engels R."/>
            <person name="Freedman E."/>
            <person name="Gellesch M."/>
            <person name="Goldberg J."/>
            <person name="Griggs A."/>
            <person name="Gujja S."/>
            <person name="Heilman E."/>
            <person name="Heiman D."/>
            <person name="Hepburn T."/>
            <person name="Howarth C."/>
            <person name="Jen D."/>
            <person name="Larson L."/>
            <person name="Lewis B."/>
            <person name="Mehta T."/>
            <person name="Park D."/>
            <person name="Pearson M."/>
            <person name="Roberts A."/>
            <person name="Saif S."/>
            <person name="Shea T."/>
            <person name="Shenoy N."/>
            <person name="Sisk P."/>
            <person name="Stolte C."/>
            <person name="Sykes S."/>
            <person name="Thomson T."/>
            <person name="Walk T."/>
            <person name="White J."/>
            <person name="Yandava C."/>
            <person name="Izard J."/>
            <person name="Baranova O.V."/>
            <person name="Blanton J.M."/>
            <person name="Tanner A.C."/>
            <person name="Dewhirst F.E."/>
            <person name="Haas B."/>
            <person name="Nusbaum C."/>
            <person name="Birren B."/>
        </authorList>
    </citation>
    <scope>NUCLEOTIDE SEQUENCE [LARGE SCALE GENOMIC DNA]</scope>
    <source>
        <strain evidence="2">1-1 BBBD Race 1</strain>
    </source>
</reference>
<name>A0A180G5K1_PUCT1</name>
<proteinExistence type="predicted"/>
<dbReference type="Proteomes" id="UP000005240">
    <property type="component" value="Unassembled WGS sequence"/>
</dbReference>
<evidence type="ECO:0000313" key="2">
    <source>
        <dbReference type="EMBL" id="OAV87880.1"/>
    </source>
</evidence>
<feature type="signal peptide" evidence="1">
    <location>
        <begin position="1"/>
        <end position="34"/>
    </location>
</feature>
<gene>
    <name evidence="2" type="ORF">PTTG_29250</name>
</gene>
<organism evidence="2">
    <name type="scientific">Puccinia triticina (isolate 1-1 / race 1 (BBBD))</name>
    <name type="common">Brown leaf rust fungus</name>
    <dbReference type="NCBI Taxonomy" id="630390"/>
    <lineage>
        <taxon>Eukaryota</taxon>
        <taxon>Fungi</taxon>
        <taxon>Dikarya</taxon>
        <taxon>Basidiomycota</taxon>
        <taxon>Pucciniomycotina</taxon>
        <taxon>Pucciniomycetes</taxon>
        <taxon>Pucciniales</taxon>
        <taxon>Pucciniaceae</taxon>
        <taxon>Puccinia</taxon>
    </lineage>
</organism>